<dbReference type="OrthoDB" id="5513061at2"/>
<dbReference type="Gene3D" id="3.40.630.100">
    <property type="entry name" value="Poly-gamma-glutamate hydrolase, zinc-binding motif"/>
    <property type="match status" value="1"/>
</dbReference>
<accession>A0A511T909</accession>
<evidence type="ECO:0000313" key="2">
    <source>
        <dbReference type="EMBL" id="SEU25566.1"/>
    </source>
</evidence>
<reference evidence="1 4" key="2">
    <citation type="submission" date="2019-07" db="EMBL/GenBank/DDBJ databases">
        <title>Whole genome shotgun sequence of Myxococcus fulvus NBRC 100333.</title>
        <authorList>
            <person name="Hosoyama A."/>
            <person name="Uohara A."/>
            <person name="Ohji S."/>
            <person name="Ichikawa N."/>
        </authorList>
    </citation>
    <scope>NUCLEOTIDE SEQUENCE [LARGE SCALE GENOMIC DNA]</scope>
    <source>
        <strain evidence="1 4">NBRC 100333</strain>
    </source>
</reference>
<evidence type="ECO:0000313" key="4">
    <source>
        <dbReference type="Proteomes" id="UP000321514"/>
    </source>
</evidence>
<organism evidence="1 4">
    <name type="scientific">Myxococcus fulvus</name>
    <dbReference type="NCBI Taxonomy" id="33"/>
    <lineage>
        <taxon>Bacteria</taxon>
        <taxon>Pseudomonadati</taxon>
        <taxon>Myxococcota</taxon>
        <taxon>Myxococcia</taxon>
        <taxon>Myxococcales</taxon>
        <taxon>Cystobacterineae</taxon>
        <taxon>Myxococcaceae</taxon>
        <taxon>Myxococcus</taxon>
    </lineage>
</organism>
<reference evidence="2 3" key="1">
    <citation type="submission" date="2016-10" db="EMBL/GenBank/DDBJ databases">
        <authorList>
            <person name="Varghese N."/>
            <person name="Submissions S."/>
        </authorList>
    </citation>
    <scope>NUCLEOTIDE SEQUENCE [LARGE SCALE GENOMIC DNA]</scope>
    <source>
        <strain evidence="2 3">DSM 16525</strain>
    </source>
</reference>
<comment type="caution">
    <text evidence="1">The sequence shown here is derived from an EMBL/GenBank/DDBJ whole genome shotgun (WGS) entry which is preliminary data.</text>
</comment>
<dbReference type="Proteomes" id="UP000183760">
    <property type="component" value="Unassembled WGS sequence"/>
</dbReference>
<proteinExistence type="predicted"/>
<evidence type="ECO:0000313" key="1">
    <source>
        <dbReference type="EMBL" id="GEN09972.1"/>
    </source>
</evidence>
<dbReference type="Proteomes" id="UP000321514">
    <property type="component" value="Unassembled WGS sequence"/>
</dbReference>
<keyword evidence="3" id="KW-1185">Reference proteome</keyword>
<dbReference type="EMBL" id="BJXR01000036">
    <property type="protein sequence ID" value="GEN09972.1"/>
    <property type="molecule type" value="Genomic_DNA"/>
</dbReference>
<dbReference type="EMBL" id="FOIB01000007">
    <property type="protein sequence ID" value="SEU25566.1"/>
    <property type="molecule type" value="Genomic_DNA"/>
</dbReference>
<gene>
    <name evidence="1" type="ORF">MFU01_50090</name>
    <name evidence="2" type="ORF">SAMN05443572_107123</name>
</gene>
<sequence>MQLTRLRWWPLVFLAGCAGPEVSEPINNAEALDASRAAVVYAASHIQVVSDSAIPDTGGVASARHENCLVPNQDLNGDGILDPIPPRTQLLIYRGTTLRGVCTAVGSSGGPNILMTQMGFRNRVDIDADFDANGTIDLNLDGNGTDDETTHTLTLPTVRSNFAGAAGANWDLPALTTPSVSVVTGGSANSLVELYKPQSAPKVLYTWPHLMENGTLAQLQAMDAATGARTWETLWGAGFNNAQRNHHELDRFHITSANLRHSWPALSLHTGAGGARMPYAVSFHTHGASCPSSIAVRVGGQNGDDEEQPMHRGVAEVIRMAFPDSAFEDGSRITYKWGDCFDGDGSENFVNAATAFSNGIQLEQFHGWITEDHDGVRTRGAVVAAAVRSVFDCLSEPADASSAPWYYGNVNSGGTGYHASGLCPGFIADVDITHVWSASHPMYPGILNCPANGGANGRAHVDLYREQTAAGGQKRWDRIGGGRMDYDASCNPTLKVLNTAGNWETNSTLFAPSAADTTVNANQTVRFRAVIRAFKADGTTPLPAFFNVSG</sequence>
<protein>
    <submittedName>
        <fullName evidence="1">Uncharacterized protein</fullName>
    </submittedName>
</protein>
<name>A0A511T909_MYXFU</name>
<dbReference type="InterPro" id="IPR038128">
    <property type="entry name" value="Gamma_PGA_hydro_sf"/>
</dbReference>
<dbReference type="AlphaFoldDB" id="A0A511T909"/>
<dbReference type="RefSeq" id="WP_074956870.1">
    <property type="nucleotide sequence ID" value="NZ_BJXR01000036.1"/>
</dbReference>
<evidence type="ECO:0000313" key="3">
    <source>
        <dbReference type="Proteomes" id="UP000183760"/>
    </source>
</evidence>